<reference evidence="2" key="1">
    <citation type="submission" date="2012-04" db="EMBL/GenBank/DDBJ databases">
        <authorList>
            <person name="Borisov I.G."/>
            <person name="Ivanikova N.V."/>
            <person name="Pinevich A.V."/>
        </authorList>
    </citation>
    <scope>NUCLEOTIDE SEQUENCE</scope>
    <source>
        <strain evidence="2">CALU 1027</strain>
    </source>
</reference>
<proteinExistence type="predicted"/>
<keyword evidence="1" id="KW-1133">Transmembrane helix</keyword>
<evidence type="ECO:0000313" key="3">
    <source>
        <dbReference type="Proteomes" id="UP000034681"/>
    </source>
</evidence>
<organism evidence="2 3">
    <name type="scientific">Prochlorothrix hollandica PCC 9006 = CALU 1027</name>
    <dbReference type="NCBI Taxonomy" id="317619"/>
    <lineage>
        <taxon>Bacteria</taxon>
        <taxon>Bacillati</taxon>
        <taxon>Cyanobacteriota</taxon>
        <taxon>Cyanophyceae</taxon>
        <taxon>Prochlorotrichales</taxon>
        <taxon>Prochlorotrichaceae</taxon>
        <taxon>Prochlorothrix</taxon>
    </lineage>
</organism>
<accession>A0A0M2PVL4</accession>
<dbReference type="Proteomes" id="UP000034681">
    <property type="component" value="Unassembled WGS sequence"/>
</dbReference>
<comment type="caution">
    <text evidence="2">The sequence shown here is derived from an EMBL/GenBank/DDBJ whole genome shotgun (WGS) entry which is preliminary data.</text>
</comment>
<protein>
    <submittedName>
        <fullName evidence="2">Uncharacterized protein</fullName>
    </submittedName>
</protein>
<feature type="transmembrane region" description="Helical" evidence="1">
    <location>
        <begin position="21"/>
        <end position="51"/>
    </location>
</feature>
<dbReference type="EMBL" id="AJTX02000008">
    <property type="protein sequence ID" value="KKI98401.1"/>
    <property type="molecule type" value="Genomic_DNA"/>
</dbReference>
<sequence length="185" mass="21430">MSQSHLLQIDKKVLEESRDRLVWQISYGNATLTFALVLICMLAGPIGIIILMIPETADVWKKIVIVIACLLPPTLVIGMLQIVGHRETWIFDRVQQNITIKVYRLVGESLLVYPYEQVKRVYLQTNTDEDTDPEELYQVWIEAQPKCNLRGNGTKCNRMIYTSSNQNQAQAWSKKLQYYCNFHHT</sequence>
<evidence type="ECO:0000313" key="2">
    <source>
        <dbReference type="EMBL" id="KKI98401.1"/>
    </source>
</evidence>
<name>A0A0M2PVL4_PROHO</name>
<dbReference type="AlphaFoldDB" id="A0A0M2PVL4"/>
<keyword evidence="3" id="KW-1185">Reference proteome</keyword>
<evidence type="ECO:0000256" key="1">
    <source>
        <dbReference type="SAM" id="Phobius"/>
    </source>
</evidence>
<feature type="transmembrane region" description="Helical" evidence="1">
    <location>
        <begin position="63"/>
        <end position="83"/>
    </location>
</feature>
<keyword evidence="1" id="KW-0812">Transmembrane</keyword>
<gene>
    <name evidence="2" type="ORF">PROH_18210</name>
</gene>
<keyword evidence="1" id="KW-0472">Membrane</keyword>
<dbReference type="RefSeq" id="WP_017712882.1">
    <property type="nucleotide sequence ID" value="NZ_KB235938.1"/>
</dbReference>